<evidence type="ECO:0000313" key="1">
    <source>
        <dbReference type="EMBL" id="TWD82310.1"/>
    </source>
</evidence>
<proteinExistence type="predicted"/>
<gene>
    <name evidence="1" type="ORF">FB561_3440</name>
</gene>
<accession>A0A561BTQ1</accession>
<reference evidence="1 2" key="1">
    <citation type="submission" date="2019-06" db="EMBL/GenBank/DDBJ databases">
        <title>Sequencing the genomes of 1000 actinobacteria strains.</title>
        <authorList>
            <person name="Klenk H.-P."/>
        </authorList>
    </citation>
    <scope>NUCLEOTIDE SEQUENCE [LARGE SCALE GENOMIC DNA]</scope>
    <source>
        <strain evidence="1 2">DSM 24683</strain>
    </source>
</reference>
<dbReference type="AlphaFoldDB" id="A0A561BTQ1"/>
<keyword evidence="2" id="KW-1185">Reference proteome</keyword>
<name>A0A561BTQ1_9ACTN</name>
<protein>
    <submittedName>
        <fullName evidence="1">Uncharacterized protein</fullName>
    </submittedName>
</protein>
<organism evidence="1 2">
    <name type="scientific">Kribbella amoyensis</name>
    <dbReference type="NCBI Taxonomy" id="996641"/>
    <lineage>
        <taxon>Bacteria</taxon>
        <taxon>Bacillati</taxon>
        <taxon>Actinomycetota</taxon>
        <taxon>Actinomycetes</taxon>
        <taxon>Propionibacteriales</taxon>
        <taxon>Kribbellaceae</taxon>
        <taxon>Kribbella</taxon>
    </lineage>
</organism>
<comment type="caution">
    <text evidence="1">The sequence shown here is derived from an EMBL/GenBank/DDBJ whole genome shotgun (WGS) entry which is preliminary data.</text>
</comment>
<evidence type="ECO:0000313" key="2">
    <source>
        <dbReference type="Proteomes" id="UP000318380"/>
    </source>
</evidence>
<dbReference type="OrthoDB" id="3830309at2"/>
<sequence>MNGTALHLHARIFRTGTGWYADVDDELDPQPDNPQWCGLYHSHRAAIDAACAHIAARNLHRIQQLGTPTLTA</sequence>
<dbReference type="EMBL" id="VIVK01000001">
    <property type="protein sequence ID" value="TWD82310.1"/>
    <property type="molecule type" value="Genomic_DNA"/>
</dbReference>
<dbReference type="RefSeq" id="WP_145807801.1">
    <property type="nucleotide sequence ID" value="NZ_VIVK01000001.1"/>
</dbReference>
<dbReference type="Proteomes" id="UP000318380">
    <property type="component" value="Unassembled WGS sequence"/>
</dbReference>